<feature type="non-terminal residue" evidence="4">
    <location>
        <position position="1"/>
    </location>
</feature>
<dbReference type="GO" id="GO:0031145">
    <property type="term" value="P:anaphase-promoting complex-dependent catabolic process"/>
    <property type="evidence" value="ECO:0007669"/>
    <property type="project" value="TreeGrafter"/>
</dbReference>
<dbReference type="Pfam" id="PF13181">
    <property type="entry name" value="TPR_8"/>
    <property type="match status" value="1"/>
</dbReference>
<keyword evidence="1 3" id="KW-0802">TPR repeat</keyword>
<dbReference type="GO" id="GO:0016567">
    <property type="term" value="P:protein ubiquitination"/>
    <property type="evidence" value="ECO:0007669"/>
    <property type="project" value="TreeGrafter"/>
</dbReference>
<dbReference type="SUPFAM" id="SSF48452">
    <property type="entry name" value="TPR-like"/>
    <property type="match status" value="2"/>
</dbReference>
<reference evidence="4 5" key="1">
    <citation type="submission" date="2020-02" db="EMBL/GenBank/DDBJ databases">
        <title>Draft genome sequence of Haematococcus lacustris strain NIES-144.</title>
        <authorList>
            <person name="Morimoto D."/>
            <person name="Nakagawa S."/>
            <person name="Yoshida T."/>
            <person name="Sawayama S."/>
        </authorList>
    </citation>
    <scope>NUCLEOTIDE SEQUENCE [LARGE SCALE GENOMIC DNA]</scope>
    <source>
        <strain evidence="4 5">NIES-144</strain>
    </source>
</reference>
<organism evidence="4 5">
    <name type="scientific">Haematococcus lacustris</name>
    <name type="common">Green alga</name>
    <name type="synonym">Haematococcus pluvialis</name>
    <dbReference type="NCBI Taxonomy" id="44745"/>
    <lineage>
        <taxon>Eukaryota</taxon>
        <taxon>Viridiplantae</taxon>
        <taxon>Chlorophyta</taxon>
        <taxon>core chlorophytes</taxon>
        <taxon>Chlorophyceae</taxon>
        <taxon>CS clade</taxon>
        <taxon>Chlamydomonadales</taxon>
        <taxon>Haematococcaceae</taxon>
        <taxon>Haematococcus</taxon>
    </lineage>
</organism>
<dbReference type="InterPro" id="IPR011990">
    <property type="entry name" value="TPR-like_helical_dom_sf"/>
</dbReference>
<evidence type="ECO:0000256" key="2">
    <source>
        <dbReference type="ARBA" id="ARBA00038210"/>
    </source>
</evidence>
<dbReference type="PANTHER" id="PTHR12558">
    <property type="entry name" value="CELL DIVISION CYCLE 16,23,27"/>
    <property type="match status" value="1"/>
</dbReference>
<evidence type="ECO:0000256" key="3">
    <source>
        <dbReference type="PROSITE-ProRule" id="PRU00339"/>
    </source>
</evidence>
<dbReference type="Pfam" id="PF13432">
    <property type="entry name" value="TPR_16"/>
    <property type="match status" value="2"/>
</dbReference>
<feature type="repeat" description="TPR" evidence="3">
    <location>
        <begin position="157"/>
        <end position="190"/>
    </location>
</feature>
<comment type="similarity">
    <text evidence="2">Belongs to the APC3/CDC27 family.</text>
</comment>
<dbReference type="InterPro" id="IPR019734">
    <property type="entry name" value="TPR_rpt"/>
</dbReference>
<dbReference type="Proteomes" id="UP000485058">
    <property type="component" value="Unassembled WGS sequence"/>
</dbReference>
<dbReference type="GO" id="GO:0005737">
    <property type="term" value="C:cytoplasm"/>
    <property type="evidence" value="ECO:0007669"/>
    <property type="project" value="TreeGrafter"/>
</dbReference>
<dbReference type="GO" id="GO:0005680">
    <property type="term" value="C:anaphase-promoting complex"/>
    <property type="evidence" value="ECO:0007669"/>
    <property type="project" value="TreeGrafter"/>
</dbReference>
<dbReference type="GO" id="GO:0051301">
    <property type="term" value="P:cell division"/>
    <property type="evidence" value="ECO:0007669"/>
    <property type="project" value="TreeGrafter"/>
</dbReference>
<evidence type="ECO:0000256" key="1">
    <source>
        <dbReference type="ARBA" id="ARBA00022803"/>
    </source>
</evidence>
<dbReference type="Gene3D" id="1.25.40.10">
    <property type="entry name" value="Tetratricopeptide repeat domain"/>
    <property type="match status" value="2"/>
</dbReference>
<comment type="caution">
    <text evidence="4">The sequence shown here is derived from an EMBL/GenBank/DDBJ whole genome shotgun (WGS) entry which is preliminary data.</text>
</comment>
<name>A0A6A0ABN7_HAELA</name>
<proteinExistence type="inferred from homology"/>
<dbReference type="EMBL" id="BLLF01004791">
    <property type="protein sequence ID" value="GFH30250.1"/>
    <property type="molecule type" value="Genomic_DNA"/>
</dbReference>
<dbReference type="PROSITE" id="PS50005">
    <property type="entry name" value="TPR"/>
    <property type="match status" value="5"/>
</dbReference>
<feature type="repeat" description="TPR" evidence="3">
    <location>
        <begin position="225"/>
        <end position="258"/>
    </location>
</feature>
<dbReference type="GO" id="GO:0007091">
    <property type="term" value="P:metaphase/anaphase transition of mitotic cell cycle"/>
    <property type="evidence" value="ECO:0007669"/>
    <property type="project" value="TreeGrafter"/>
</dbReference>
<gene>
    <name evidence="4" type="ORF">HaLaN_29066</name>
</gene>
<accession>A0A6A0ABN7</accession>
<feature type="repeat" description="TPR" evidence="3">
    <location>
        <begin position="123"/>
        <end position="156"/>
    </location>
</feature>
<feature type="repeat" description="TPR" evidence="3">
    <location>
        <begin position="55"/>
        <end position="88"/>
    </location>
</feature>
<evidence type="ECO:0000313" key="5">
    <source>
        <dbReference type="Proteomes" id="UP000485058"/>
    </source>
</evidence>
<dbReference type="PANTHER" id="PTHR12558:SF13">
    <property type="entry name" value="CELL DIVISION CYCLE PROTEIN 27 HOMOLOG"/>
    <property type="match status" value="1"/>
</dbReference>
<protein>
    <submittedName>
        <fullName evidence="4">Uncharacterized protein</fullName>
    </submittedName>
</protein>
<dbReference type="AlphaFoldDB" id="A0A6A0ABN7"/>
<keyword evidence="5" id="KW-1185">Reference proteome</keyword>
<feature type="repeat" description="TPR" evidence="3">
    <location>
        <begin position="89"/>
        <end position="122"/>
    </location>
</feature>
<dbReference type="Pfam" id="PF00515">
    <property type="entry name" value="TPR_1"/>
    <property type="match status" value="1"/>
</dbReference>
<sequence length="282" mass="31776">MDYHKAAAAFETARQLDRYRVEGMEVFSTVLWHMKRSTDLSYLAQDMLALDRLAPQTWCVLGNFLSLQQEHEAALKLFERALQLDPSFTYAYTLSGHEYSASEDFDKALACYRNALRFDSRHYNAMYGIGQIHFRQEKYDVALCHFRSAAAVNPRSSVLTCYIGMALAKQGIYDKALAKLQEAIVQDPRNPLARYEKSAVLAAIDDLPGSLSELQALSQIAPGESSVYFQMGKLFKRLGDLRAAQQQFELALSIQASSADAAMIKTAIEKLSVMEEEEEEEL</sequence>
<evidence type="ECO:0000313" key="4">
    <source>
        <dbReference type="EMBL" id="GFH30250.1"/>
    </source>
</evidence>
<dbReference type="SMART" id="SM00028">
    <property type="entry name" value="TPR"/>
    <property type="match status" value="5"/>
</dbReference>